<dbReference type="Pfam" id="PF00010">
    <property type="entry name" value="HLH"/>
    <property type="match status" value="1"/>
</dbReference>
<dbReference type="Pfam" id="PF08447">
    <property type="entry name" value="PAS_3"/>
    <property type="match status" value="1"/>
</dbReference>
<evidence type="ECO:0000259" key="16">
    <source>
        <dbReference type="PROSITE" id="PS50888"/>
    </source>
</evidence>
<feature type="region of interest" description="Disordered" evidence="14">
    <location>
        <begin position="420"/>
        <end position="446"/>
    </location>
</feature>
<feature type="compositionally biased region" description="Basic residues" evidence="14">
    <location>
        <begin position="1"/>
        <end position="11"/>
    </location>
</feature>
<keyword evidence="6" id="KW-0677">Repeat</keyword>
<dbReference type="SUPFAM" id="SSF47459">
    <property type="entry name" value="HLH, helix-loop-helix DNA-binding domain"/>
    <property type="match status" value="1"/>
</dbReference>
<keyword evidence="10" id="KW-0238">DNA-binding</keyword>
<evidence type="ECO:0000256" key="6">
    <source>
        <dbReference type="ARBA" id="ARBA00022737"/>
    </source>
</evidence>
<dbReference type="GO" id="GO:0004879">
    <property type="term" value="F:nuclear receptor activity"/>
    <property type="evidence" value="ECO:0007669"/>
    <property type="project" value="UniProtKB-ARBA"/>
</dbReference>
<gene>
    <name evidence="17" type="primary">AHR1</name>
</gene>
<dbReference type="GO" id="GO:0034751">
    <property type="term" value="C:aryl hydrocarbon receptor complex"/>
    <property type="evidence" value="ECO:0007669"/>
    <property type="project" value="TreeGrafter"/>
</dbReference>
<dbReference type="InterPro" id="IPR011598">
    <property type="entry name" value="bHLH_dom"/>
</dbReference>
<keyword evidence="9" id="KW-0090">Biological rhythms</keyword>
<dbReference type="PANTHER" id="PTHR10649">
    <property type="entry name" value="ARYL HYDROCARBON RECEPTOR"/>
    <property type="match status" value="1"/>
</dbReference>
<feature type="domain" description="PAS" evidence="15">
    <location>
        <begin position="113"/>
        <end position="176"/>
    </location>
</feature>
<keyword evidence="7" id="KW-0013">ADP-ribosylation</keyword>
<dbReference type="CDD" id="cd00130">
    <property type="entry name" value="PAS"/>
    <property type="match status" value="2"/>
</dbReference>
<evidence type="ECO:0000256" key="8">
    <source>
        <dbReference type="ARBA" id="ARBA00023015"/>
    </source>
</evidence>
<sequence length="922" mass="102610">MYAGRKRRKPVQRTVKPVLADGVKSNPSKRHRDRLNSELDRLAGLLPFAEDVTSSLDKLSILRLSVTYLRSKTFFRVAFKNHSCNKIADGNGNHGNRKVSGLADGVLPEGELLLQALNGFVLVITADGLIFYVSHTIQDYLGFHQTDVMHQSVFELIHTEDQQEFRRNLHWALNPPTATEAEKAQPGEKVTSTAVIPYSPEQLPPENTSFLERNFVCRFRCLLDSSSGFLALDFQGRLKFLHGQNKKAEDGAPIPPQLALFAVATPLQPPSILEIRTKNMIFRTKHKLDFTPLACDAKGKIVLGYTEAELRARGTGYQFIHAADMLHCAENHIRMIKTGESGLTVFRLLTKDNRWAWVQANARLVYKNGKPDYIIATQRPLVDEEGGEELRKRSLHLPFTFATGEALLYQAACYNPGLPDPFQAKGRGSRGKKNVSSKTEKEQRNLDPSSILGTMMRQDESVYVRHPASEPKYSYSGSFFSEAGGSGCTARDNWQLVPSDASELSQQEVNAGPLDPLLATLDSLNLAGEDNCLNSDLFSALENLGLGADDLELLLFDERMVRVETNPEYVPSLNDILTNGEILSYVHDSIVTKSDQELPGNQQTYPLSDFSQTPTTNPLMYSSKPSGKEAQYSSQHFHRHQHALHSAHQMLQQQDLLPQAQRDDQPWGQHLQSSNGLQPQVIQEEPILQQQRQLKVHLHTQCQFKPKADEQVLVNGMHSRCPANSQLRTDHQWQNYSCPSAVDQPISYKLDHFTGYDVGQNLDSYQQPQSTCPPFAPNGIVPNTDCHMGGAPYMELTMNGGAGNDSQYHGFLATSSTYQTFPQKPQVEGTPFCQYQPLNPSSSPFVDLCPEQLQPMVDPYGLFPSSVSQDSTHKVQSSCVLNGVDMAYPGGCVHPSGSTVPSVKRHPCTEVHPNPPTTGYYL</sequence>
<keyword evidence="4" id="KW-0963">Cytoplasm</keyword>
<evidence type="ECO:0000256" key="7">
    <source>
        <dbReference type="ARBA" id="ARBA00022765"/>
    </source>
</evidence>
<dbReference type="InterPro" id="IPR036638">
    <property type="entry name" value="HLH_DNA-bd_sf"/>
</dbReference>
<dbReference type="InterPro" id="IPR039091">
    <property type="entry name" value="AHR/AHRR"/>
</dbReference>
<evidence type="ECO:0000256" key="4">
    <source>
        <dbReference type="ARBA" id="ARBA00022490"/>
    </source>
</evidence>
<evidence type="ECO:0000313" key="17">
    <source>
        <dbReference type="EMBL" id="AFR24092.1"/>
    </source>
</evidence>
<evidence type="ECO:0000259" key="15">
    <source>
        <dbReference type="PROSITE" id="PS50112"/>
    </source>
</evidence>
<evidence type="ECO:0000256" key="14">
    <source>
        <dbReference type="SAM" id="MobiDB-lite"/>
    </source>
</evidence>
<evidence type="ECO:0000256" key="2">
    <source>
        <dbReference type="ARBA" id="ARBA00004496"/>
    </source>
</evidence>
<dbReference type="FunFam" id="4.10.280.10:FF:000024">
    <property type="entry name" value="Aryl hydrocarbon receptor 2"/>
    <property type="match status" value="1"/>
</dbReference>
<evidence type="ECO:0000256" key="1">
    <source>
        <dbReference type="ARBA" id="ARBA00004123"/>
    </source>
</evidence>
<dbReference type="SUPFAM" id="SSF55785">
    <property type="entry name" value="PYP-like sensor domain (PAS domain)"/>
    <property type="match status" value="2"/>
</dbReference>
<dbReference type="FunFam" id="3.30.450.20:FF:000019">
    <property type="entry name" value="Aryl hydrocarbon receptor 1"/>
    <property type="match status" value="1"/>
</dbReference>
<keyword evidence="5" id="KW-0678">Repressor</keyword>
<dbReference type="Pfam" id="PF00989">
    <property type="entry name" value="PAS"/>
    <property type="match status" value="1"/>
</dbReference>
<dbReference type="SMART" id="SM00086">
    <property type="entry name" value="PAC"/>
    <property type="match status" value="1"/>
</dbReference>
<evidence type="ECO:0000256" key="9">
    <source>
        <dbReference type="ARBA" id="ARBA00023108"/>
    </source>
</evidence>
<keyword evidence="17" id="KW-0675">Receptor</keyword>
<dbReference type="GO" id="GO:0005737">
    <property type="term" value="C:cytoplasm"/>
    <property type="evidence" value="ECO:0007669"/>
    <property type="project" value="UniProtKB-SubCell"/>
</dbReference>
<dbReference type="GO" id="GO:0005634">
    <property type="term" value="C:nucleus"/>
    <property type="evidence" value="ECO:0007669"/>
    <property type="project" value="UniProtKB-SubCell"/>
</dbReference>
<dbReference type="SMART" id="SM00353">
    <property type="entry name" value="HLH"/>
    <property type="match status" value="1"/>
</dbReference>
<dbReference type="InterPro" id="IPR035965">
    <property type="entry name" value="PAS-like_dom_sf"/>
</dbReference>
<dbReference type="InterPro" id="IPR001610">
    <property type="entry name" value="PAC"/>
</dbReference>
<dbReference type="FunFam" id="3.30.450.20:FF:000035">
    <property type="entry name" value="Aryl hydrocarbon receptor"/>
    <property type="match status" value="1"/>
</dbReference>
<dbReference type="GO" id="GO:0048511">
    <property type="term" value="P:rhythmic process"/>
    <property type="evidence" value="ECO:0007669"/>
    <property type="project" value="UniProtKB-KW"/>
</dbReference>
<dbReference type="GO" id="GO:0046983">
    <property type="term" value="F:protein dimerization activity"/>
    <property type="evidence" value="ECO:0007669"/>
    <property type="project" value="InterPro"/>
</dbReference>
<evidence type="ECO:0000256" key="5">
    <source>
        <dbReference type="ARBA" id="ARBA00022491"/>
    </source>
</evidence>
<feature type="region of interest" description="Disordered" evidence="14">
    <location>
        <begin position="899"/>
        <end position="922"/>
    </location>
</feature>
<dbReference type="InterPro" id="IPR013767">
    <property type="entry name" value="PAS_fold"/>
</dbReference>
<reference evidence="17" key="1">
    <citation type="submission" date="2011-10" db="EMBL/GenBank/DDBJ databases">
        <title>Function of shark AHR paralogs.</title>
        <authorList>
            <person name="Merson R."/>
            <person name="Hersey S.P."/>
            <person name="Hahn M.E."/>
        </authorList>
    </citation>
    <scope>NUCLEOTIDE SEQUENCE</scope>
</reference>
<dbReference type="GO" id="GO:0006805">
    <property type="term" value="P:xenobiotic metabolic process"/>
    <property type="evidence" value="ECO:0007669"/>
    <property type="project" value="InterPro"/>
</dbReference>
<dbReference type="InterPro" id="IPR000014">
    <property type="entry name" value="PAS"/>
</dbReference>
<dbReference type="Gene3D" id="4.10.280.10">
    <property type="entry name" value="Helix-loop-helix DNA-binding domain"/>
    <property type="match status" value="1"/>
</dbReference>
<keyword evidence="12" id="KW-0804">Transcription</keyword>
<dbReference type="AlphaFoldDB" id="K4HKI8"/>
<evidence type="ECO:0000256" key="13">
    <source>
        <dbReference type="ARBA" id="ARBA00023242"/>
    </source>
</evidence>
<dbReference type="PROSITE" id="PS50888">
    <property type="entry name" value="BHLH"/>
    <property type="match status" value="1"/>
</dbReference>
<keyword evidence="11" id="KW-0010">Activator</keyword>
<keyword evidence="8" id="KW-0805">Transcription regulation</keyword>
<dbReference type="GO" id="GO:1904613">
    <property type="term" value="P:cellular response to 2,3,7,8-tetrachlorodibenzodioxine"/>
    <property type="evidence" value="ECO:0007669"/>
    <property type="project" value="UniProtKB-ARBA"/>
</dbReference>
<organism evidence="17">
    <name type="scientific">Squalus acanthias</name>
    <name type="common">Spiny dogfish</name>
    <dbReference type="NCBI Taxonomy" id="7797"/>
    <lineage>
        <taxon>Eukaryota</taxon>
        <taxon>Metazoa</taxon>
        <taxon>Chordata</taxon>
        <taxon>Craniata</taxon>
        <taxon>Vertebrata</taxon>
        <taxon>Chondrichthyes</taxon>
        <taxon>Elasmobranchii</taxon>
        <taxon>Squalomorphii</taxon>
        <taxon>Squaliformes</taxon>
        <taxon>Squalidae</taxon>
        <taxon>Squalus</taxon>
    </lineage>
</organism>
<proteinExistence type="evidence at transcript level"/>
<dbReference type="SMART" id="SM00091">
    <property type="entry name" value="PAS"/>
    <property type="match status" value="2"/>
</dbReference>
<accession>K4HKI8</accession>
<feature type="region of interest" description="Disordered" evidence="14">
    <location>
        <begin position="1"/>
        <end position="31"/>
    </location>
</feature>
<evidence type="ECO:0000256" key="10">
    <source>
        <dbReference type="ARBA" id="ARBA00023125"/>
    </source>
</evidence>
<comment type="subcellular location">
    <subcellularLocation>
        <location evidence="2">Cytoplasm</location>
    </subcellularLocation>
    <subcellularLocation>
        <location evidence="1">Nucleus</location>
    </subcellularLocation>
</comment>
<dbReference type="Gene3D" id="3.30.450.20">
    <property type="entry name" value="PAS domain"/>
    <property type="match status" value="2"/>
</dbReference>
<feature type="domain" description="BHLH" evidence="16">
    <location>
        <begin position="19"/>
        <end position="72"/>
    </location>
</feature>
<evidence type="ECO:0000256" key="12">
    <source>
        <dbReference type="ARBA" id="ARBA00023163"/>
    </source>
</evidence>
<dbReference type="PROSITE" id="PS50112">
    <property type="entry name" value="PAS"/>
    <property type="match status" value="1"/>
</dbReference>
<dbReference type="EMBL" id="JN857972">
    <property type="protein sequence ID" value="AFR24092.1"/>
    <property type="molecule type" value="mRNA"/>
</dbReference>
<keyword evidence="13" id="KW-0539">Nucleus</keyword>
<dbReference type="InterPro" id="IPR013655">
    <property type="entry name" value="PAS_fold_3"/>
</dbReference>
<protein>
    <recommendedName>
        <fullName evidence="3">Aryl hydrocarbon receptor</fullName>
    </recommendedName>
</protein>
<dbReference type="GO" id="GO:0000976">
    <property type="term" value="F:transcription cis-regulatory region binding"/>
    <property type="evidence" value="ECO:0007669"/>
    <property type="project" value="TreeGrafter"/>
</dbReference>
<name>K4HKI8_SQUAC</name>
<dbReference type="PANTHER" id="PTHR10649:SF18">
    <property type="entry name" value="ARYL HYDROCARBON RECEPTOR 1 BETA"/>
    <property type="match status" value="1"/>
</dbReference>
<evidence type="ECO:0000256" key="3">
    <source>
        <dbReference type="ARBA" id="ARBA00015909"/>
    </source>
</evidence>
<evidence type="ECO:0000256" key="11">
    <source>
        <dbReference type="ARBA" id="ARBA00023159"/>
    </source>
</evidence>